<keyword evidence="2 8" id="KW-0808">Transferase</keyword>
<comment type="caution">
    <text evidence="8">The sequence shown here is derived from an EMBL/GenBank/DDBJ whole genome shotgun (WGS) entry which is preliminary data.</text>
</comment>
<name>A0A2P2ED31_9PROT</name>
<evidence type="ECO:0000256" key="6">
    <source>
        <dbReference type="ARBA" id="ARBA00023134"/>
    </source>
</evidence>
<dbReference type="Gene3D" id="2.40.30.10">
    <property type="entry name" value="Translation factors"/>
    <property type="match status" value="2"/>
</dbReference>
<dbReference type="Proteomes" id="UP000245086">
    <property type="component" value="Unassembled WGS sequence"/>
</dbReference>
<dbReference type="SUPFAM" id="SSF50465">
    <property type="entry name" value="EF-Tu/eEF-1alpha/eIF2-gamma C-terminal domain"/>
    <property type="match status" value="1"/>
</dbReference>
<dbReference type="SUPFAM" id="SSF50447">
    <property type="entry name" value="Translation proteins"/>
    <property type="match status" value="1"/>
</dbReference>
<dbReference type="Pfam" id="PF00009">
    <property type="entry name" value="GTP_EFTU"/>
    <property type="match status" value="1"/>
</dbReference>
<keyword evidence="9" id="KW-1185">Reference proteome</keyword>
<dbReference type="InterPro" id="IPR050100">
    <property type="entry name" value="TRAFAC_GTPase_members"/>
</dbReference>
<dbReference type="InterPro" id="IPR027417">
    <property type="entry name" value="P-loop_NTPase"/>
</dbReference>
<dbReference type="PANTHER" id="PTHR23115">
    <property type="entry name" value="TRANSLATION FACTOR"/>
    <property type="match status" value="1"/>
</dbReference>
<dbReference type="GO" id="GO:0006790">
    <property type="term" value="P:sulfur compound metabolic process"/>
    <property type="evidence" value="ECO:0007669"/>
    <property type="project" value="InterPro"/>
</dbReference>
<organism evidence="8 9">
    <name type="scientific">Candidatus Phycosocius bacilliformis</name>
    <dbReference type="NCBI Taxonomy" id="1445552"/>
    <lineage>
        <taxon>Bacteria</taxon>
        <taxon>Pseudomonadati</taxon>
        <taxon>Pseudomonadota</taxon>
        <taxon>Alphaproteobacteria</taxon>
        <taxon>Caulobacterales</taxon>
        <taxon>Caulobacterales incertae sedis</taxon>
        <taxon>Candidatus Phycosocius</taxon>
    </lineage>
</organism>
<keyword evidence="3 8" id="KW-0548">Nucleotidyltransferase</keyword>
<proteinExistence type="predicted"/>
<dbReference type="SUPFAM" id="SSF52540">
    <property type="entry name" value="P-loop containing nucleoside triphosphate hydrolases"/>
    <property type="match status" value="1"/>
</dbReference>
<keyword evidence="5" id="KW-0067">ATP-binding</keyword>
<dbReference type="GO" id="GO:0005525">
    <property type="term" value="F:GTP binding"/>
    <property type="evidence" value="ECO:0007669"/>
    <property type="project" value="UniProtKB-KW"/>
</dbReference>
<dbReference type="EC" id="2.7.7.4" evidence="1"/>
<dbReference type="GO" id="GO:0005524">
    <property type="term" value="F:ATP binding"/>
    <property type="evidence" value="ECO:0007669"/>
    <property type="project" value="UniProtKB-KW"/>
</dbReference>
<evidence type="ECO:0000256" key="4">
    <source>
        <dbReference type="ARBA" id="ARBA00022741"/>
    </source>
</evidence>
<feature type="domain" description="Tr-type G" evidence="7">
    <location>
        <begin position="6"/>
        <end position="234"/>
    </location>
</feature>
<protein>
    <recommendedName>
        <fullName evidence="1">sulfate adenylyltransferase</fullName>
        <ecNumber evidence="1">2.7.7.4</ecNumber>
    </recommendedName>
</protein>
<evidence type="ECO:0000256" key="2">
    <source>
        <dbReference type="ARBA" id="ARBA00022679"/>
    </source>
</evidence>
<dbReference type="EMBL" id="BFBR01000009">
    <property type="protein sequence ID" value="GBF58941.1"/>
    <property type="molecule type" value="Genomic_DNA"/>
</dbReference>
<dbReference type="CDD" id="cd04095">
    <property type="entry name" value="CysN_NoDQ_III"/>
    <property type="match status" value="1"/>
</dbReference>
<dbReference type="GO" id="GO:0003924">
    <property type="term" value="F:GTPase activity"/>
    <property type="evidence" value="ECO:0007669"/>
    <property type="project" value="InterPro"/>
</dbReference>
<accession>A0A2P2ED31</accession>
<evidence type="ECO:0000256" key="5">
    <source>
        <dbReference type="ARBA" id="ARBA00022840"/>
    </source>
</evidence>
<dbReference type="RefSeq" id="WP_108985807.1">
    <property type="nucleotide sequence ID" value="NZ_BFBR01000009.1"/>
</dbReference>
<gene>
    <name evidence="8" type="primary">cysN</name>
    <name evidence="8" type="ORF">PbB2_02632</name>
</gene>
<dbReference type="AlphaFoldDB" id="A0A2P2ED31"/>
<evidence type="ECO:0000256" key="3">
    <source>
        <dbReference type="ARBA" id="ARBA00022695"/>
    </source>
</evidence>
<dbReference type="PRINTS" id="PR00315">
    <property type="entry name" value="ELONGATNFCT"/>
</dbReference>
<sequence length="434" mass="47066">MTQAHNRLVRIVTAGSVDDGKSTLIGRILHDSKALMSDQVNALANARFSRAEAGDLDLSFVTDGLESEREQGITIDVAYRYFATPETSFIVIDAPGHEQYTRNMVTGASNADVAIVLVDVSRLNRGHLKVQTRRHATIAHLLGLKVVFAVNKMDLVNWSQSAFGDAAESLKRLSRSLGIADPAIVPINARSGDNVVHREQTAAWYQGPSLIQILQQHGGGTDLSDLPLRFPIQRVVRVDGHTHSARRGYAGRIETGRVRIGDEVTIGPHKVKAHISGIETYDQSLLEAEAGLSVTLYLDEEVDAARGDVLSDGAAVYVNRLVADLCWLDDQAWSPGRRYVLQQGTASPSARINSILHVRDMVDLTEVRGGEGLKLNDIALVEIQTQNPILGDLFAANPKTGAFILVDPTTNQTAAAGMIRSTEAFNQPSFEPVG</sequence>
<dbReference type="InterPro" id="IPR009001">
    <property type="entry name" value="Transl_elong_EF1A/Init_IF2_C"/>
</dbReference>
<dbReference type="InterPro" id="IPR011779">
    <property type="entry name" value="SO4_adenylTrfase_lsu"/>
</dbReference>
<keyword evidence="6" id="KW-0342">GTP-binding</keyword>
<dbReference type="OrthoDB" id="9804504at2"/>
<evidence type="ECO:0000313" key="8">
    <source>
        <dbReference type="EMBL" id="GBF58941.1"/>
    </source>
</evidence>
<dbReference type="InterPro" id="IPR044139">
    <property type="entry name" value="CysN_NoDQ_III"/>
</dbReference>
<dbReference type="Pfam" id="PF22594">
    <property type="entry name" value="GTP-eEF1A_C"/>
    <property type="match status" value="1"/>
</dbReference>
<dbReference type="InterPro" id="IPR054696">
    <property type="entry name" value="GTP-eEF1A_C"/>
</dbReference>
<dbReference type="PROSITE" id="PS00301">
    <property type="entry name" value="G_TR_1"/>
    <property type="match status" value="1"/>
</dbReference>
<evidence type="ECO:0000259" key="7">
    <source>
        <dbReference type="PROSITE" id="PS51722"/>
    </source>
</evidence>
<dbReference type="InterPro" id="IPR031157">
    <property type="entry name" value="G_TR_CS"/>
</dbReference>
<dbReference type="InterPro" id="IPR009000">
    <property type="entry name" value="Transl_B-barrel_sf"/>
</dbReference>
<dbReference type="InterPro" id="IPR000795">
    <property type="entry name" value="T_Tr_GTP-bd_dom"/>
</dbReference>
<keyword evidence="4" id="KW-0547">Nucleotide-binding</keyword>
<dbReference type="NCBIfam" id="TIGR02034">
    <property type="entry name" value="CysN"/>
    <property type="match status" value="1"/>
</dbReference>
<evidence type="ECO:0000256" key="1">
    <source>
        <dbReference type="ARBA" id="ARBA00012391"/>
    </source>
</evidence>
<dbReference type="GO" id="GO:0004781">
    <property type="term" value="F:sulfate adenylyltransferase (ATP) activity"/>
    <property type="evidence" value="ECO:0007669"/>
    <property type="project" value="UniProtKB-EC"/>
</dbReference>
<evidence type="ECO:0000313" key="9">
    <source>
        <dbReference type="Proteomes" id="UP000245086"/>
    </source>
</evidence>
<reference evidence="8" key="1">
    <citation type="journal article" date="2018" name="Genome Announc.">
        <title>Draft Genome Sequence of "Candidatus Phycosocius bacilliformis," an Alphaproteobacterial Ectosymbiont of the Hydrocarbon-Producing Green Alga Botryococcus braunii.</title>
        <authorList>
            <person name="Tanabe Y."/>
            <person name="Yamaguchi H."/>
            <person name="Watanabe M.M."/>
        </authorList>
    </citation>
    <scope>NUCLEOTIDE SEQUENCE [LARGE SCALE GENOMIC DNA]</scope>
    <source>
        <strain evidence="8">BOTRYCO-2</strain>
    </source>
</reference>
<dbReference type="Gene3D" id="3.40.50.300">
    <property type="entry name" value="P-loop containing nucleotide triphosphate hydrolases"/>
    <property type="match status" value="1"/>
</dbReference>
<dbReference type="PROSITE" id="PS51722">
    <property type="entry name" value="G_TR_2"/>
    <property type="match status" value="1"/>
</dbReference>